<dbReference type="PANTHER" id="PTHR11003">
    <property type="entry name" value="POTASSIUM CHANNEL, SUBFAMILY K"/>
    <property type="match status" value="1"/>
</dbReference>
<evidence type="ECO:0000256" key="4">
    <source>
        <dbReference type="ARBA" id="ARBA00022989"/>
    </source>
</evidence>
<keyword evidence="5" id="KW-0406">Ion transport</keyword>
<reference evidence="11" key="2">
    <citation type="journal article" date="2016" name="Sci. Rep.">
        <title>Dictyocaulus viviparus genome, variome and transcriptome elucidate lungworm biology and support future intervention.</title>
        <authorList>
            <person name="McNulty S.N."/>
            <person name="Strube C."/>
            <person name="Rosa B.A."/>
            <person name="Martin J.C."/>
            <person name="Tyagi R."/>
            <person name="Choi Y.J."/>
            <person name="Wang Q."/>
            <person name="Hallsworth Pepin K."/>
            <person name="Zhang X."/>
            <person name="Ozersky P."/>
            <person name="Wilson R.K."/>
            <person name="Sternberg P.W."/>
            <person name="Gasser R.B."/>
            <person name="Mitreva M."/>
        </authorList>
    </citation>
    <scope>NUCLEOTIDE SEQUENCE [LARGE SCALE GENOMIC DNA]</scope>
    <source>
        <strain evidence="11">HannoverDv2000</strain>
    </source>
</reference>
<evidence type="ECO:0000256" key="5">
    <source>
        <dbReference type="ARBA" id="ARBA00023065"/>
    </source>
</evidence>
<gene>
    <name evidence="10" type="ORF">DICVIV_12197</name>
</gene>
<evidence type="ECO:0000256" key="6">
    <source>
        <dbReference type="ARBA" id="ARBA00023136"/>
    </source>
</evidence>
<dbReference type="Proteomes" id="UP000053766">
    <property type="component" value="Unassembled WGS sequence"/>
</dbReference>
<dbReference type="InterPro" id="IPR013099">
    <property type="entry name" value="K_chnl_dom"/>
</dbReference>
<proteinExistence type="predicted"/>
<keyword evidence="7" id="KW-0407">Ion channel</keyword>
<dbReference type="SUPFAM" id="SSF81324">
    <property type="entry name" value="Voltage-gated potassium channels"/>
    <property type="match status" value="1"/>
</dbReference>
<evidence type="ECO:0000256" key="2">
    <source>
        <dbReference type="ARBA" id="ARBA00022448"/>
    </source>
</evidence>
<dbReference type="EMBL" id="KN716752">
    <property type="protein sequence ID" value="KJH41825.1"/>
    <property type="molecule type" value="Genomic_DNA"/>
</dbReference>
<dbReference type="GO" id="GO:0015271">
    <property type="term" value="F:outward rectifier potassium channel activity"/>
    <property type="evidence" value="ECO:0007669"/>
    <property type="project" value="TreeGrafter"/>
</dbReference>
<feature type="transmembrane region" description="Helical" evidence="8">
    <location>
        <begin position="87"/>
        <end position="108"/>
    </location>
</feature>
<dbReference type="AlphaFoldDB" id="A0A0D8XB39"/>
<dbReference type="Gene3D" id="1.10.287.70">
    <property type="match status" value="1"/>
</dbReference>
<dbReference type="GO" id="GO:0005886">
    <property type="term" value="C:plasma membrane"/>
    <property type="evidence" value="ECO:0007669"/>
    <property type="project" value="TreeGrafter"/>
</dbReference>
<keyword evidence="11" id="KW-1185">Reference proteome</keyword>
<dbReference type="GO" id="GO:0022841">
    <property type="term" value="F:potassium ion leak channel activity"/>
    <property type="evidence" value="ECO:0007669"/>
    <property type="project" value="TreeGrafter"/>
</dbReference>
<reference evidence="10 11" key="1">
    <citation type="submission" date="2013-11" db="EMBL/GenBank/DDBJ databases">
        <title>Draft genome of the bovine lungworm Dictyocaulus viviparus.</title>
        <authorList>
            <person name="Mitreva M."/>
        </authorList>
    </citation>
    <scope>NUCLEOTIDE SEQUENCE [LARGE SCALE GENOMIC DNA]</scope>
    <source>
        <strain evidence="10 11">HannoverDv2000</strain>
    </source>
</reference>
<sequence length="195" mass="22820">MGAWFFYILEYENEKEMKIEEALDLNRLRKKAIFRILSVFQNRQRGGRAEGTMGLLLWYESELQRVKLPEALEWDMWGYGNIVPRTVAGRALSVVYAIIGIPLVLAILAKFGRFLEKTVTRCWLRHQEKMKKARKRTSKRVKAALQHDPHHASNAVIIKMEEAQFYQPIKQKLPQTQTTVESRQVKNSKSKNDFI</sequence>
<evidence type="ECO:0000313" key="10">
    <source>
        <dbReference type="EMBL" id="KJH41825.1"/>
    </source>
</evidence>
<dbReference type="OrthoDB" id="297496at2759"/>
<evidence type="ECO:0000256" key="7">
    <source>
        <dbReference type="ARBA" id="ARBA00023303"/>
    </source>
</evidence>
<evidence type="ECO:0000256" key="1">
    <source>
        <dbReference type="ARBA" id="ARBA00004141"/>
    </source>
</evidence>
<protein>
    <submittedName>
        <fullName evidence="10">Ion channel</fullName>
    </submittedName>
</protein>
<accession>A0A0D8XB39</accession>
<keyword evidence="6 8" id="KW-0472">Membrane</keyword>
<evidence type="ECO:0000259" key="9">
    <source>
        <dbReference type="Pfam" id="PF07885"/>
    </source>
</evidence>
<dbReference type="PANTHER" id="PTHR11003:SF86">
    <property type="entry name" value="POTASSIUM CHANNEL DOMAIN-CONTAINING PROTEIN"/>
    <property type="match status" value="1"/>
</dbReference>
<comment type="subcellular location">
    <subcellularLocation>
        <location evidence="1">Membrane</location>
        <topology evidence="1">Multi-pass membrane protein</topology>
    </subcellularLocation>
</comment>
<dbReference type="Pfam" id="PF07885">
    <property type="entry name" value="Ion_trans_2"/>
    <property type="match status" value="1"/>
</dbReference>
<keyword evidence="4 8" id="KW-1133">Transmembrane helix</keyword>
<dbReference type="GO" id="GO:0030322">
    <property type="term" value="P:stabilization of membrane potential"/>
    <property type="evidence" value="ECO:0007669"/>
    <property type="project" value="TreeGrafter"/>
</dbReference>
<name>A0A0D8XB39_DICVI</name>
<organism evidence="10 11">
    <name type="scientific">Dictyocaulus viviparus</name>
    <name type="common">Bovine lungworm</name>
    <dbReference type="NCBI Taxonomy" id="29172"/>
    <lineage>
        <taxon>Eukaryota</taxon>
        <taxon>Metazoa</taxon>
        <taxon>Ecdysozoa</taxon>
        <taxon>Nematoda</taxon>
        <taxon>Chromadorea</taxon>
        <taxon>Rhabditida</taxon>
        <taxon>Rhabditina</taxon>
        <taxon>Rhabditomorpha</taxon>
        <taxon>Strongyloidea</taxon>
        <taxon>Metastrongylidae</taxon>
        <taxon>Dictyocaulus</taxon>
    </lineage>
</organism>
<keyword evidence="3 8" id="KW-0812">Transmembrane</keyword>
<evidence type="ECO:0000256" key="8">
    <source>
        <dbReference type="SAM" id="Phobius"/>
    </source>
</evidence>
<evidence type="ECO:0000313" key="11">
    <source>
        <dbReference type="Proteomes" id="UP000053766"/>
    </source>
</evidence>
<dbReference type="InterPro" id="IPR003280">
    <property type="entry name" value="2pore_dom_K_chnl"/>
</dbReference>
<keyword evidence="2" id="KW-0813">Transport</keyword>
<evidence type="ECO:0000256" key="3">
    <source>
        <dbReference type="ARBA" id="ARBA00022692"/>
    </source>
</evidence>
<feature type="domain" description="Potassium channel" evidence="9">
    <location>
        <begin position="78"/>
        <end position="116"/>
    </location>
</feature>